<dbReference type="GO" id="GO:0000049">
    <property type="term" value="F:tRNA binding"/>
    <property type="evidence" value="ECO:0007669"/>
    <property type="project" value="TreeGrafter"/>
</dbReference>
<name>A0AAU7JDU3_9HYPH</name>
<keyword evidence="1" id="KW-0436">Ligase</keyword>
<dbReference type="GO" id="GO:0006430">
    <property type="term" value="P:lysyl-tRNA aminoacylation"/>
    <property type="evidence" value="ECO:0007669"/>
    <property type="project" value="InterPro"/>
</dbReference>
<evidence type="ECO:0000259" key="6">
    <source>
        <dbReference type="PROSITE" id="PS50862"/>
    </source>
</evidence>
<feature type="region of interest" description="Disordered" evidence="5">
    <location>
        <begin position="1"/>
        <end position="34"/>
    </location>
</feature>
<dbReference type="Pfam" id="PF00152">
    <property type="entry name" value="tRNA-synt_2"/>
    <property type="match status" value="1"/>
</dbReference>
<dbReference type="PROSITE" id="PS50862">
    <property type="entry name" value="AA_TRNA_LIGASE_II"/>
    <property type="match status" value="1"/>
</dbReference>
<keyword evidence="3" id="KW-0067">ATP-binding</keyword>
<accession>A0AAU7JDU3</accession>
<evidence type="ECO:0000256" key="4">
    <source>
        <dbReference type="SAM" id="Coils"/>
    </source>
</evidence>
<reference evidence="7" key="1">
    <citation type="submission" date="2024-05" db="EMBL/GenBank/DDBJ databases">
        <authorList>
            <person name="Kim S."/>
            <person name="Heo J."/>
            <person name="Choi H."/>
            <person name="Choi Y."/>
            <person name="Kwon S.-W."/>
            <person name="Kim Y."/>
        </authorList>
    </citation>
    <scope>NUCLEOTIDE SEQUENCE</scope>
    <source>
        <strain evidence="7">KACC 23698</strain>
    </source>
</reference>
<dbReference type="InterPro" id="IPR006195">
    <property type="entry name" value="aa-tRNA-synth_II"/>
</dbReference>
<dbReference type="InterPro" id="IPR045864">
    <property type="entry name" value="aa-tRNA-synth_II/BPL/LPL"/>
</dbReference>
<dbReference type="AlphaFoldDB" id="A0AAU7JDU3"/>
<dbReference type="GO" id="GO:0005829">
    <property type="term" value="C:cytosol"/>
    <property type="evidence" value="ECO:0007669"/>
    <property type="project" value="TreeGrafter"/>
</dbReference>
<dbReference type="PANTHER" id="PTHR42918">
    <property type="entry name" value="LYSYL-TRNA SYNTHETASE"/>
    <property type="match status" value="1"/>
</dbReference>
<sequence length="378" mass="41077">MASAPHQNTDPAQGAASPPGRPAAAGPAASPWWTPDVHADRRPFLLARNAIVAALRDWFGRRDFVEVDGGILQASPGNEAHLHAFSTQIVGPDGERAPLHLHTSPEFACKKLLAAGERRIFALAKVFRNRERGALHHPEFTMLEWYRADEDYEAVMRDCADLLALAARTVGATSLTFRGRSCDPFAEPERLTLAQAFDRHAGIDLLASVRPDGADRDALAGAAARAGVRVAEDDGWSDVFSRVLVERIEPHLGMGRPTLLCEYPVGEAALARPKPGDPRVAERFELYACGVELANAFGELTDADEQRRRFEAEMAEKERVYGERYPVDEDFLAALRLMPPASGVALGLERLVMLATGASRIDQVIWTPLPAGPSGPAL</sequence>
<dbReference type="InterPro" id="IPR004525">
    <property type="entry name" value="EpmA"/>
</dbReference>
<dbReference type="NCBIfam" id="NF006828">
    <property type="entry name" value="PRK09350.1"/>
    <property type="match status" value="1"/>
</dbReference>
<evidence type="ECO:0000256" key="2">
    <source>
        <dbReference type="ARBA" id="ARBA00022741"/>
    </source>
</evidence>
<gene>
    <name evidence="7" type="primary">epmA</name>
    <name evidence="7" type="ORF">ABEG18_23080</name>
</gene>
<dbReference type="EMBL" id="CP157484">
    <property type="protein sequence ID" value="XBO38548.1"/>
    <property type="molecule type" value="Genomic_DNA"/>
</dbReference>
<dbReference type="GO" id="GO:0004824">
    <property type="term" value="F:lysine-tRNA ligase activity"/>
    <property type="evidence" value="ECO:0007669"/>
    <property type="project" value="InterPro"/>
</dbReference>
<feature type="coiled-coil region" evidence="4">
    <location>
        <begin position="293"/>
        <end position="320"/>
    </location>
</feature>
<dbReference type="RefSeq" id="WP_406855388.1">
    <property type="nucleotide sequence ID" value="NZ_CP157484.1"/>
</dbReference>
<dbReference type="SUPFAM" id="SSF55681">
    <property type="entry name" value="Class II aaRS and biotin synthetases"/>
    <property type="match status" value="1"/>
</dbReference>
<feature type="compositionally biased region" description="Polar residues" evidence="5">
    <location>
        <begin position="1"/>
        <end position="10"/>
    </location>
</feature>
<organism evidence="7">
    <name type="scientific">Alsobacter sp. KACC 23698</name>
    <dbReference type="NCBI Taxonomy" id="3149229"/>
    <lineage>
        <taxon>Bacteria</taxon>
        <taxon>Pseudomonadati</taxon>
        <taxon>Pseudomonadota</taxon>
        <taxon>Alphaproteobacteria</taxon>
        <taxon>Hyphomicrobiales</taxon>
        <taxon>Alsobacteraceae</taxon>
        <taxon>Alsobacter</taxon>
    </lineage>
</organism>
<dbReference type="PANTHER" id="PTHR42918:SF6">
    <property type="entry name" value="ELONGATION FACTOR P--(R)-BETA-LYSINE LIGASE"/>
    <property type="match status" value="1"/>
</dbReference>
<evidence type="ECO:0000256" key="1">
    <source>
        <dbReference type="ARBA" id="ARBA00022598"/>
    </source>
</evidence>
<keyword evidence="4" id="KW-0175">Coiled coil</keyword>
<feature type="domain" description="Aminoacyl-transfer RNA synthetases class-II family profile" evidence="6">
    <location>
        <begin position="48"/>
        <end position="368"/>
    </location>
</feature>
<dbReference type="InterPro" id="IPR004364">
    <property type="entry name" value="Aa-tRNA-synt_II"/>
</dbReference>
<dbReference type="GO" id="GO:0005524">
    <property type="term" value="F:ATP binding"/>
    <property type="evidence" value="ECO:0007669"/>
    <property type="project" value="UniProtKB-KW"/>
</dbReference>
<feature type="compositionally biased region" description="Low complexity" evidence="5">
    <location>
        <begin position="11"/>
        <end position="31"/>
    </location>
</feature>
<evidence type="ECO:0000256" key="3">
    <source>
        <dbReference type="ARBA" id="ARBA00022840"/>
    </source>
</evidence>
<protein>
    <submittedName>
        <fullName evidence="7">EF-P lysine aminoacylase EpmA</fullName>
    </submittedName>
</protein>
<evidence type="ECO:0000313" key="7">
    <source>
        <dbReference type="EMBL" id="XBO38548.1"/>
    </source>
</evidence>
<proteinExistence type="predicted"/>
<evidence type="ECO:0000256" key="5">
    <source>
        <dbReference type="SAM" id="MobiDB-lite"/>
    </source>
</evidence>
<dbReference type="NCBIfam" id="TIGR00462">
    <property type="entry name" value="genX"/>
    <property type="match status" value="1"/>
</dbReference>
<dbReference type="Gene3D" id="3.30.930.10">
    <property type="entry name" value="Bira Bifunctional Protein, Domain 2"/>
    <property type="match status" value="1"/>
</dbReference>
<keyword evidence="2" id="KW-0547">Nucleotide-binding</keyword>